<keyword evidence="3" id="KW-0378">Hydrolase</keyword>
<comment type="similarity">
    <text evidence="1 3">Belongs to the PemK/MazF family.</text>
</comment>
<dbReference type="GO" id="GO:0004521">
    <property type="term" value="F:RNA endonuclease activity"/>
    <property type="evidence" value="ECO:0007669"/>
    <property type="project" value="TreeGrafter"/>
</dbReference>
<dbReference type="EC" id="3.1.-.-" evidence="3"/>
<protein>
    <recommendedName>
        <fullName evidence="3">mRNA interferase</fullName>
        <ecNumber evidence="3">3.1.-.-</ecNumber>
    </recommendedName>
</protein>
<keyword evidence="3" id="KW-0540">Nuclease</keyword>
<dbReference type="SUPFAM" id="SSF50118">
    <property type="entry name" value="Cell growth inhibitor/plasmid maintenance toxic component"/>
    <property type="match status" value="1"/>
</dbReference>
<accession>A0A1M7IBI7</accession>
<dbReference type="GO" id="GO:0016075">
    <property type="term" value="P:rRNA catabolic process"/>
    <property type="evidence" value="ECO:0007669"/>
    <property type="project" value="TreeGrafter"/>
</dbReference>
<keyword evidence="5" id="KW-1185">Reference proteome</keyword>
<dbReference type="GO" id="GO:0016787">
    <property type="term" value="F:hydrolase activity"/>
    <property type="evidence" value="ECO:0007669"/>
    <property type="project" value="UniProtKB-KW"/>
</dbReference>
<dbReference type="PANTHER" id="PTHR33988:SF1">
    <property type="entry name" value="ENDORIBONUCLEASE MAZF7-RELATED"/>
    <property type="match status" value="1"/>
</dbReference>
<dbReference type="OrthoDB" id="9808744at2"/>
<dbReference type="Proteomes" id="UP000184375">
    <property type="component" value="Unassembled WGS sequence"/>
</dbReference>
<dbReference type="PIRSF" id="PIRSF033490">
    <property type="entry name" value="MazF"/>
    <property type="match status" value="1"/>
</dbReference>
<proteinExistence type="inferred from homology"/>
<reference evidence="5" key="1">
    <citation type="submission" date="2016-11" db="EMBL/GenBank/DDBJ databases">
        <authorList>
            <person name="Varghese N."/>
            <person name="Submissions S."/>
        </authorList>
    </citation>
    <scope>NUCLEOTIDE SEQUENCE [LARGE SCALE GENOMIC DNA]</scope>
    <source>
        <strain evidence="5">DSM 18802</strain>
    </source>
</reference>
<sequence>MNPKRGEIWLVDLNPTRGHEQHGTRPAIVISVDEFNSCPADLVIVVPITSKNKNIPLHVEIPPKEGGLDTLSYAKPEDIRSISKERLIKRIGIITKEKLNELEEKIRILLGL</sequence>
<dbReference type="AlphaFoldDB" id="A0A1M7IBI7"/>
<evidence type="ECO:0000313" key="5">
    <source>
        <dbReference type="Proteomes" id="UP000184375"/>
    </source>
</evidence>
<dbReference type="PANTHER" id="PTHR33988">
    <property type="entry name" value="ENDORIBONUCLEASE MAZF-RELATED"/>
    <property type="match status" value="1"/>
</dbReference>
<dbReference type="Pfam" id="PF02452">
    <property type="entry name" value="PemK_toxin"/>
    <property type="match status" value="1"/>
</dbReference>
<dbReference type="Gene3D" id="2.30.30.110">
    <property type="match status" value="1"/>
</dbReference>
<keyword evidence="3" id="KW-0255">Endonuclease</keyword>
<name>A0A1M7IBI7_9FIRM</name>
<comment type="function">
    <text evidence="3">Toxic component of a type II toxin-antitoxin (TA) system.</text>
</comment>
<dbReference type="GO" id="GO:0003677">
    <property type="term" value="F:DNA binding"/>
    <property type="evidence" value="ECO:0007669"/>
    <property type="project" value="InterPro"/>
</dbReference>
<evidence type="ECO:0000313" key="4">
    <source>
        <dbReference type="EMBL" id="SHM38151.1"/>
    </source>
</evidence>
<dbReference type="RefSeq" id="WP_073255328.1">
    <property type="nucleotide sequence ID" value="NZ_FRCR01000004.1"/>
</dbReference>
<dbReference type="STRING" id="447595.SAMN05660826_00917"/>
<gene>
    <name evidence="4" type="ORF">SAMN05660826_00917</name>
</gene>
<keyword evidence="2" id="KW-1277">Toxin-antitoxin system</keyword>
<evidence type="ECO:0000256" key="3">
    <source>
        <dbReference type="PIRNR" id="PIRNR033490"/>
    </source>
</evidence>
<evidence type="ECO:0000256" key="2">
    <source>
        <dbReference type="ARBA" id="ARBA00022649"/>
    </source>
</evidence>
<evidence type="ECO:0000256" key="1">
    <source>
        <dbReference type="ARBA" id="ARBA00007521"/>
    </source>
</evidence>
<dbReference type="EMBL" id="FRCR01000004">
    <property type="protein sequence ID" value="SHM38151.1"/>
    <property type="molecule type" value="Genomic_DNA"/>
</dbReference>
<organism evidence="4 5">
    <name type="scientific">Caldanaerovirga acetigignens</name>
    <dbReference type="NCBI Taxonomy" id="447595"/>
    <lineage>
        <taxon>Bacteria</taxon>
        <taxon>Bacillati</taxon>
        <taxon>Bacillota</taxon>
        <taxon>Clostridia</taxon>
        <taxon>Thermosediminibacterales</taxon>
        <taxon>Thermosediminibacteraceae</taxon>
        <taxon>Caldanaerovirga</taxon>
    </lineage>
</organism>
<dbReference type="GO" id="GO:0006402">
    <property type="term" value="P:mRNA catabolic process"/>
    <property type="evidence" value="ECO:0007669"/>
    <property type="project" value="TreeGrafter"/>
</dbReference>
<dbReference type="InterPro" id="IPR003477">
    <property type="entry name" value="PemK-like"/>
</dbReference>
<dbReference type="InterPro" id="IPR011067">
    <property type="entry name" value="Plasmid_toxin/cell-grow_inhib"/>
</dbReference>